<dbReference type="PANTHER" id="PTHR11085">
    <property type="entry name" value="NAD-DEPENDENT PROTEIN DEACYLASE SIRTUIN-5, MITOCHONDRIAL-RELATED"/>
    <property type="match status" value="1"/>
</dbReference>
<evidence type="ECO:0000256" key="4">
    <source>
        <dbReference type="ARBA" id="ARBA00022679"/>
    </source>
</evidence>
<evidence type="ECO:0000256" key="6">
    <source>
        <dbReference type="ARBA" id="ARBA00022833"/>
    </source>
</evidence>
<comment type="similarity">
    <text evidence="8">Belongs to the sirtuin family. Class IV subfamily.</text>
</comment>
<feature type="binding site" evidence="15">
    <location>
        <position position="219"/>
    </location>
    <ligand>
        <name>Zn(2+)</name>
        <dbReference type="ChEBI" id="CHEBI:29105"/>
    </ligand>
</feature>
<dbReference type="PANTHER" id="PTHR11085:SF1">
    <property type="entry name" value="NAD-DEPENDENT PROTEIN DEACETYLASE SIRTUIN-7"/>
    <property type="match status" value="1"/>
</dbReference>
<dbReference type="InterPro" id="IPR003000">
    <property type="entry name" value="Sirtuin"/>
</dbReference>
<evidence type="ECO:0000256" key="12">
    <source>
        <dbReference type="ARBA" id="ARBA00051105"/>
    </source>
</evidence>
<dbReference type="GO" id="GO:0140861">
    <property type="term" value="P:DNA repair-dependent chromatin remodeling"/>
    <property type="evidence" value="ECO:0007669"/>
    <property type="project" value="UniProtKB-ARBA"/>
</dbReference>
<dbReference type="GO" id="GO:0097372">
    <property type="term" value="F:histone H3K18 deacetylase activity, NAD-dependent"/>
    <property type="evidence" value="ECO:0007669"/>
    <property type="project" value="TreeGrafter"/>
</dbReference>
<comment type="catalytic activity">
    <reaction evidence="13">
        <text>N(6)-propanoyl-L-lysyl-[protein] + NAD(+) + H2O = 3''-O-propanoyl-ADP-D-ribose + nicotinamide + L-lysyl-[protein]</text>
        <dbReference type="Rhea" id="RHEA:23500"/>
        <dbReference type="Rhea" id="RHEA-COMP:9752"/>
        <dbReference type="Rhea" id="RHEA-COMP:13758"/>
        <dbReference type="ChEBI" id="CHEBI:15377"/>
        <dbReference type="ChEBI" id="CHEBI:17154"/>
        <dbReference type="ChEBI" id="CHEBI:29969"/>
        <dbReference type="ChEBI" id="CHEBI:57540"/>
        <dbReference type="ChEBI" id="CHEBI:138019"/>
        <dbReference type="ChEBI" id="CHEBI:145015"/>
    </reaction>
    <physiologicalReaction direction="left-to-right" evidence="13">
        <dbReference type="Rhea" id="RHEA:23501"/>
    </physiologicalReaction>
</comment>
<dbReference type="GO" id="GO:0046872">
    <property type="term" value="F:metal ion binding"/>
    <property type="evidence" value="ECO:0007669"/>
    <property type="project" value="UniProtKB-KW"/>
</dbReference>
<dbReference type="GO" id="GO:0010468">
    <property type="term" value="P:regulation of gene expression"/>
    <property type="evidence" value="ECO:0007669"/>
    <property type="project" value="UniProtKB-ARBA"/>
</dbReference>
<dbReference type="EMBL" id="CADCXU010013520">
    <property type="protein sequence ID" value="CAB0003516.1"/>
    <property type="molecule type" value="Genomic_DNA"/>
</dbReference>
<feature type="binding site" evidence="15">
    <location>
        <position position="222"/>
    </location>
    <ligand>
        <name>Zn(2+)</name>
        <dbReference type="ChEBI" id="CHEBI:29105"/>
    </ligand>
</feature>
<evidence type="ECO:0000313" key="19">
    <source>
        <dbReference type="Proteomes" id="UP000479000"/>
    </source>
</evidence>
<dbReference type="Pfam" id="PF02146">
    <property type="entry name" value="SIR2"/>
    <property type="match status" value="1"/>
</dbReference>
<dbReference type="InterPro" id="IPR026590">
    <property type="entry name" value="Ssirtuin_cat_dom"/>
</dbReference>
<dbReference type="GO" id="GO:0005634">
    <property type="term" value="C:nucleus"/>
    <property type="evidence" value="ECO:0007669"/>
    <property type="project" value="TreeGrafter"/>
</dbReference>
<dbReference type="AlphaFoldDB" id="A0A6H5GJF8"/>
<evidence type="ECO:0000256" key="11">
    <source>
        <dbReference type="ARBA" id="ARBA00050237"/>
    </source>
</evidence>
<evidence type="ECO:0000256" key="5">
    <source>
        <dbReference type="ARBA" id="ARBA00022723"/>
    </source>
</evidence>
<dbReference type="EC" id="2.3.1.286" evidence="2"/>
<evidence type="ECO:0000259" key="17">
    <source>
        <dbReference type="PROSITE" id="PS50305"/>
    </source>
</evidence>
<feature type="region of interest" description="Disordered" evidence="16">
    <location>
        <begin position="522"/>
        <end position="557"/>
    </location>
</feature>
<feature type="binding site" evidence="15">
    <location>
        <position position="247"/>
    </location>
    <ligand>
        <name>Zn(2+)</name>
        <dbReference type="ChEBI" id="CHEBI:29105"/>
    </ligand>
</feature>
<evidence type="ECO:0000256" key="1">
    <source>
        <dbReference type="ARBA" id="ARBA00001947"/>
    </source>
</evidence>
<feature type="binding site" evidence="15">
    <location>
        <position position="250"/>
    </location>
    <ligand>
        <name>Zn(2+)</name>
        <dbReference type="ChEBI" id="CHEBI:29105"/>
    </ligand>
</feature>
<evidence type="ECO:0000256" key="3">
    <source>
        <dbReference type="ARBA" id="ARBA00022553"/>
    </source>
</evidence>
<evidence type="ECO:0000256" key="7">
    <source>
        <dbReference type="ARBA" id="ARBA00023027"/>
    </source>
</evidence>
<evidence type="ECO:0000256" key="14">
    <source>
        <dbReference type="ARBA" id="ARBA00052763"/>
    </source>
</evidence>
<evidence type="ECO:0000256" key="8">
    <source>
        <dbReference type="ARBA" id="ARBA00038170"/>
    </source>
</evidence>
<evidence type="ECO:0000256" key="15">
    <source>
        <dbReference type="PROSITE-ProRule" id="PRU00236"/>
    </source>
</evidence>
<keyword evidence="5 15" id="KW-0479">Metal-binding</keyword>
<evidence type="ECO:0000256" key="10">
    <source>
        <dbReference type="ARBA" id="ARBA00043038"/>
    </source>
</evidence>
<evidence type="ECO:0000256" key="13">
    <source>
        <dbReference type="ARBA" id="ARBA00051399"/>
    </source>
</evidence>
<gene>
    <name evidence="18" type="ORF">NTEN_LOCUS9039</name>
</gene>
<organism evidence="18 19">
    <name type="scientific">Nesidiocoris tenuis</name>
    <dbReference type="NCBI Taxonomy" id="355587"/>
    <lineage>
        <taxon>Eukaryota</taxon>
        <taxon>Metazoa</taxon>
        <taxon>Ecdysozoa</taxon>
        <taxon>Arthropoda</taxon>
        <taxon>Hexapoda</taxon>
        <taxon>Insecta</taxon>
        <taxon>Pterygota</taxon>
        <taxon>Neoptera</taxon>
        <taxon>Paraneoptera</taxon>
        <taxon>Hemiptera</taxon>
        <taxon>Heteroptera</taxon>
        <taxon>Panheteroptera</taxon>
        <taxon>Cimicomorpha</taxon>
        <taxon>Miridae</taxon>
        <taxon>Dicyphina</taxon>
        <taxon>Nesidiocoris</taxon>
    </lineage>
</organism>
<comment type="catalytic activity">
    <reaction evidence="14">
        <text>N(6)-glutaryl-L-lysyl-[protein] + NAD(+) + H2O = 2''-O-glutaryl-ADP-D-ribose + nicotinamide + L-lysyl-[protein]</text>
        <dbReference type="Rhea" id="RHEA:47664"/>
        <dbReference type="Rhea" id="RHEA-COMP:9752"/>
        <dbReference type="Rhea" id="RHEA-COMP:11875"/>
        <dbReference type="ChEBI" id="CHEBI:15377"/>
        <dbReference type="ChEBI" id="CHEBI:17154"/>
        <dbReference type="ChEBI" id="CHEBI:29969"/>
        <dbReference type="ChEBI" id="CHEBI:57540"/>
        <dbReference type="ChEBI" id="CHEBI:87828"/>
        <dbReference type="ChEBI" id="CHEBI:87829"/>
    </reaction>
    <physiologicalReaction direction="left-to-right" evidence="14">
        <dbReference type="Rhea" id="RHEA:47665"/>
    </physiologicalReaction>
</comment>
<dbReference type="Proteomes" id="UP000479000">
    <property type="component" value="Unassembled WGS sequence"/>
</dbReference>
<comment type="cofactor">
    <cofactor evidence="1">
        <name>Zn(2+)</name>
        <dbReference type="ChEBI" id="CHEBI:29105"/>
    </cofactor>
</comment>
<dbReference type="Gene3D" id="2.20.28.200">
    <property type="match status" value="1"/>
</dbReference>
<comment type="catalytic activity">
    <reaction evidence="11">
        <text>N(6)-decanoyl-L-lysyl-[protein] + NAD(+) + H2O = 2''-O-decanoyl-ADP-D-ribose + nicotinamide + L-lysyl-[protein]</text>
        <dbReference type="Rhea" id="RHEA:70631"/>
        <dbReference type="Rhea" id="RHEA-COMP:9752"/>
        <dbReference type="Rhea" id="RHEA-COMP:17932"/>
        <dbReference type="ChEBI" id="CHEBI:15377"/>
        <dbReference type="ChEBI" id="CHEBI:17154"/>
        <dbReference type="ChEBI" id="CHEBI:29969"/>
        <dbReference type="ChEBI" id="CHEBI:57540"/>
        <dbReference type="ChEBI" id="CHEBI:143222"/>
        <dbReference type="ChEBI" id="CHEBI:189688"/>
    </reaction>
    <physiologicalReaction direction="left-to-right" evidence="11">
        <dbReference type="Rhea" id="RHEA:70632"/>
    </physiologicalReaction>
</comment>
<accession>A0A6H5GJF8</accession>
<keyword evidence="6 15" id="KW-0862">Zinc</keyword>
<keyword evidence="7" id="KW-0520">NAD</keyword>
<keyword evidence="19" id="KW-1185">Reference proteome</keyword>
<evidence type="ECO:0000256" key="2">
    <source>
        <dbReference type="ARBA" id="ARBA00012928"/>
    </source>
</evidence>
<comment type="catalytic activity">
    <reaction evidence="12">
        <text>N(6)-succinyl-L-lysyl-[protein] + NAD(+) + H2O = 2''-O-succinyl-ADP-D-ribose + nicotinamide + L-lysyl-[protein]</text>
        <dbReference type="Rhea" id="RHEA:47668"/>
        <dbReference type="Rhea" id="RHEA-COMP:9752"/>
        <dbReference type="Rhea" id="RHEA-COMP:11877"/>
        <dbReference type="ChEBI" id="CHEBI:15377"/>
        <dbReference type="ChEBI" id="CHEBI:17154"/>
        <dbReference type="ChEBI" id="CHEBI:29969"/>
        <dbReference type="ChEBI" id="CHEBI:57540"/>
        <dbReference type="ChEBI" id="CHEBI:87830"/>
        <dbReference type="ChEBI" id="CHEBI:87832"/>
    </reaction>
    <physiologicalReaction direction="left-to-right" evidence="12">
        <dbReference type="Rhea" id="RHEA:47669"/>
    </physiologicalReaction>
</comment>
<dbReference type="OrthoDB" id="2919105at2759"/>
<proteinExistence type="inferred from homology"/>
<dbReference type="FunFam" id="2.20.28.200:FF:000002">
    <property type="entry name" value="NAD-dependent deacetylase sirtuin-7"/>
    <property type="match status" value="1"/>
</dbReference>
<dbReference type="GO" id="GO:0035861">
    <property type="term" value="C:site of double-strand break"/>
    <property type="evidence" value="ECO:0007669"/>
    <property type="project" value="UniProtKB-ARBA"/>
</dbReference>
<dbReference type="InterPro" id="IPR029035">
    <property type="entry name" value="DHS-like_NAD/FAD-binding_dom"/>
</dbReference>
<dbReference type="GO" id="GO:0070403">
    <property type="term" value="F:NAD+ binding"/>
    <property type="evidence" value="ECO:0007669"/>
    <property type="project" value="InterPro"/>
</dbReference>
<name>A0A6H5GJF8_9HEMI</name>
<dbReference type="FunFam" id="3.40.50.1220:FF:000038">
    <property type="entry name" value="NAD-dependent protein deacetylase sirtuin-6 isoform X2"/>
    <property type="match status" value="1"/>
</dbReference>
<evidence type="ECO:0000313" key="18">
    <source>
        <dbReference type="EMBL" id="CAB0003516.1"/>
    </source>
</evidence>
<dbReference type="InterPro" id="IPR050134">
    <property type="entry name" value="NAD-dep_sirtuin_deacylases"/>
</dbReference>
<dbReference type="Gene3D" id="3.40.50.1220">
    <property type="entry name" value="TPP-binding domain"/>
    <property type="match status" value="1"/>
</dbReference>
<dbReference type="PROSITE" id="PS50305">
    <property type="entry name" value="SIRTUIN"/>
    <property type="match status" value="1"/>
</dbReference>
<dbReference type="SUPFAM" id="SSF52467">
    <property type="entry name" value="DHS-like NAD/FAD-binding domain"/>
    <property type="match status" value="1"/>
</dbReference>
<evidence type="ECO:0000256" key="16">
    <source>
        <dbReference type="SAM" id="MobiDB-lite"/>
    </source>
</evidence>
<protein>
    <recommendedName>
        <fullName evidence="2">protein acetyllysine N-acetyltransferase</fullName>
        <ecNumber evidence="2">2.3.1.286</ecNumber>
    </recommendedName>
    <alternativeName>
        <fullName evidence="10">Regulatory protein SIR2 homolog 7</fullName>
    </alternativeName>
    <alternativeName>
        <fullName evidence="9">SIR2-like protein 7</fullName>
    </alternativeName>
</protein>
<feature type="active site" description="Proton acceptor" evidence="15">
    <location>
        <position position="211"/>
    </location>
</feature>
<dbReference type="GO" id="GO:0000785">
    <property type="term" value="C:chromatin"/>
    <property type="evidence" value="ECO:0007669"/>
    <property type="project" value="UniProtKB-ARBA"/>
</dbReference>
<feature type="domain" description="Deacetylase sirtuin-type" evidence="17">
    <location>
        <begin position="106"/>
        <end position="351"/>
    </location>
</feature>
<sequence length="557" mass="63406">MVPERHKSCIRLRDILILQISKILQKTEKDRTPEEVELLSKSGEIVKDVSIRYVIRSNYVLCNSFHSGDRARPGPLRLSGEQQRLKRRLEKRKKLLARSEEFEDSATVLQEKCMRLAEAIRNSQYMVVYSGAGVSTAASIPDYRGSNGIWTRLQQGKEIGNHDLSAAEPTLAHMAISILYRHGIVKHVVSQNCDGLHLRSGLPRRAISEVHGNMNLEVCTKCNSQVWRNFDVTQHTARYAHKTARRCAECHEPLRDTIVHFGERGSLAWPINWNGACAAAKQADMILCIGSSLKVLKKYPWLWGMDKPVKKRPQLYIVNLQWTPKDDQATIKINGKCDDVMKLVMDYLKIDIPTYEKKSDPIFSHATILHELEEHTTSAQILVGPTKAENGAVFSAKIDKAVSDIKKEKDIWRPFGNEINIVPIQNGVKTEGVASQSLDISPNYSVCVKIFDHVYQEIAKKILMGTNTKYYNRAYEEPLDLSKPKTECEFCYNRFATSYCQFYLKRETKLPSVGPACYCCDSDEEPEPSPSVENEKKTPPNPGWFGKGYKKRMKKKR</sequence>
<keyword evidence="4" id="KW-0808">Transferase</keyword>
<keyword evidence="3" id="KW-0597">Phosphoprotein</keyword>
<reference evidence="18 19" key="1">
    <citation type="submission" date="2020-02" db="EMBL/GenBank/DDBJ databases">
        <authorList>
            <person name="Ferguson B K."/>
        </authorList>
    </citation>
    <scope>NUCLEOTIDE SEQUENCE [LARGE SCALE GENOMIC DNA]</scope>
</reference>
<feature type="compositionally biased region" description="Basic residues" evidence="16">
    <location>
        <begin position="548"/>
        <end position="557"/>
    </location>
</feature>
<evidence type="ECO:0000256" key="9">
    <source>
        <dbReference type="ARBA" id="ARBA00041832"/>
    </source>
</evidence>